<evidence type="ECO:0000256" key="4">
    <source>
        <dbReference type="ARBA" id="ARBA00022840"/>
    </source>
</evidence>
<accession>A0A352IWK8</accession>
<name>A0A352IWK8_9GAMM</name>
<dbReference type="Gene3D" id="3.40.50.300">
    <property type="entry name" value="P-loop containing nucleotide triphosphate hydrolases"/>
    <property type="match status" value="1"/>
</dbReference>
<evidence type="ECO:0000256" key="5">
    <source>
        <dbReference type="SAM" id="MobiDB-lite"/>
    </source>
</evidence>
<evidence type="ECO:0000256" key="3">
    <source>
        <dbReference type="ARBA" id="ARBA00022806"/>
    </source>
</evidence>
<dbReference type="GO" id="GO:0005524">
    <property type="term" value="F:ATP binding"/>
    <property type="evidence" value="ECO:0007669"/>
    <property type="project" value="UniProtKB-KW"/>
</dbReference>
<evidence type="ECO:0000313" key="7">
    <source>
        <dbReference type="EMBL" id="HBC35841.1"/>
    </source>
</evidence>
<comment type="caution">
    <text evidence="7">The sequence shown here is derived from an EMBL/GenBank/DDBJ whole genome shotgun (WGS) entry which is preliminary data.</text>
</comment>
<dbReference type="Proteomes" id="UP000263489">
    <property type="component" value="Unassembled WGS sequence"/>
</dbReference>
<keyword evidence="2" id="KW-0378">Hydrolase</keyword>
<dbReference type="SUPFAM" id="SSF52540">
    <property type="entry name" value="P-loop containing nucleoside triphosphate hydrolases"/>
    <property type="match status" value="1"/>
</dbReference>
<dbReference type="Pfam" id="PF00580">
    <property type="entry name" value="UvrD-helicase"/>
    <property type="match status" value="1"/>
</dbReference>
<evidence type="ECO:0000259" key="6">
    <source>
        <dbReference type="Pfam" id="PF00580"/>
    </source>
</evidence>
<evidence type="ECO:0000313" key="8">
    <source>
        <dbReference type="Proteomes" id="UP000263489"/>
    </source>
</evidence>
<reference evidence="7 8" key="1">
    <citation type="journal article" date="2018" name="Nat. Biotechnol.">
        <title>A standardized bacterial taxonomy based on genome phylogeny substantially revises the tree of life.</title>
        <authorList>
            <person name="Parks D.H."/>
            <person name="Chuvochina M."/>
            <person name="Waite D.W."/>
            <person name="Rinke C."/>
            <person name="Skarshewski A."/>
            <person name="Chaumeil P.A."/>
            <person name="Hugenholtz P."/>
        </authorList>
    </citation>
    <scope>NUCLEOTIDE SEQUENCE [LARGE SCALE GENOMIC DNA]</scope>
    <source>
        <strain evidence="7">UBA9380</strain>
    </source>
</reference>
<dbReference type="GO" id="GO:0004386">
    <property type="term" value="F:helicase activity"/>
    <property type="evidence" value="ECO:0007669"/>
    <property type="project" value="UniProtKB-KW"/>
</dbReference>
<evidence type="ECO:0000256" key="2">
    <source>
        <dbReference type="ARBA" id="ARBA00022801"/>
    </source>
</evidence>
<dbReference type="InterPro" id="IPR027417">
    <property type="entry name" value="P-loop_NTPase"/>
</dbReference>
<sequence length="66" mass="6941">MGSRAGQIGCRSDRRPGMTEQMTNRNPNLDPLALALNGSALIEASAGTGKTFTIAILYVRLVLGHG</sequence>
<feature type="region of interest" description="Disordered" evidence="5">
    <location>
        <begin position="1"/>
        <end position="27"/>
    </location>
</feature>
<dbReference type="InterPro" id="IPR014016">
    <property type="entry name" value="UvrD-like_ATP-bd"/>
</dbReference>
<proteinExistence type="predicted"/>
<evidence type="ECO:0000256" key="1">
    <source>
        <dbReference type="ARBA" id="ARBA00022741"/>
    </source>
</evidence>
<gene>
    <name evidence="7" type="ORF">DC045_16365</name>
</gene>
<keyword evidence="4" id="KW-0067">ATP-binding</keyword>
<dbReference type="AlphaFoldDB" id="A0A352IWK8"/>
<keyword evidence="3" id="KW-0347">Helicase</keyword>
<dbReference type="GO" id="GO:0016787">
    <property type="term" value="F:hydrolase activity"/>
    <property type="evidence" value="ECO:0007669"/>
    <property type="project" value="UniProtKB-KW"/>
</dbReference>
<dbReference type="EMBL" id="DNNA01000264">
    <property type="protein sequence ID" value="HBC35841.1"/>
    <property type="molecule type" value="Genomic_DNA"/>
</dbReference>
<keyword evidence="1" id="KW-0547">Nucleotide-binding</keyword>
<protein>
    <recommendedName>
        <fullName evidence="6">UvrD-like helicase ATP-binding domain-containing protein</fullName>
    </recommendedName>
</protein>
<feature type="non-terminal residue" evidence="7">
    <location>
        <position position="66"/>
    </location>
</feature>
<organism evidence="7 8">
    <name type="scientific">Marinobacter adhaerens</name>
    <dbReference type="NCBI Taxonomy" id="1033846"/>
    <lineage>
        <taxon>Bacteria</taxon>
        <taxon>Pseudomonadati</taxon>
        <taxon>Pseudomonadota</taxon>
        <taxon>Gammaproteobacteria</taxon>
        <taxon>Pseudomonadales</taxon>
        <taxon>Marinobacteraceae</taxon>
        <taxon>Marinobacter</taxon>
    </lineage>
</organism>
<feature type="domain" description="UvrD-like helicase ATP-binding" evidence="6">
    <location>
        <begin position="34"/>
        <end position="63"/>
    </location>
</feature>